<keyword evidence="6" id="KW-0735">Signal-anchor</keyword>
<evidence type="ECO:0000313" key="12">
    <source>
        <dbReference type="Proteomes" id="UP000092462"/>
    </source>
</evidence>
<organism evidence="11 12">
    <name type="scientific">Phlebotomus papatasi</name>
    <name type="common">Sandfly</name>
    <dbReference type="NCBI Taxonomy" id="29031"/>
    <lineage>
        <taxon>Eukaryota</taxon>
        <taxon>Metazoa</taxon>
        <taxon>Ecdysozoa</taxon>
        <taxon>Arthropoda</taxon>
        <taxon>Hexapoda</taxon>
        <taxon>Insecta</taxon>
        <taxon>Pterygota</taxon>
        <taxon>Neoptera</taxon>
        <taxon>Endopterygota</taxon>
        <taxon>Diptera</taxon>
        <taxon>Nematocera</taxon>
        <taxon>Psychodoidea</taxon>
        <taxon>Psychodidae</taxon>
        <taxon>Phlebotomus</taxon>
        <taxon>Phlebotomus</taxon>
    </lineage>
</organism>
<dbReference type="PANTHER" id="PTHR11214">
    <property type="entry name" value="BETA-1,3-N-ACETYLGLUCOSAMINYLTRANSFERASE"/>
    <property type="match status" value="1"/>
</dbReference>
<evidence type="ECO:0000256" key="2">
    <source>
        <dbReference type="ARBA" id="ARBA00008661"/>
    </source>
</evidence>
<comment type="subcellular location">
    <subcellularLocation>
        <location evidence="1 10">Golgi apparatus membrane</location>
        <topology evidence="1 10">Single-pass type II membrane protein</topology>
    </subcellularLocation>
</comment>
<dbReference type="EnsemblMetazoa" id="PPAI000934-RA">
    <property type="protein sequence ID" value="PPAI000934-PA"/>
    <property type="gene ID" value="PPAI000934"/>
</dbReference>
<accession>A0A1B0D0R2</accession>
<name>A0A1B0D0R2_PHLPP</name>
<evidence type="ECO:0000256" key="1">
    <source>
        <dbReference type="ARBA" id="ARBA00004323"/>
    </source>
</evidence>
<dbReference type="Pfam" id="PF01762">
    <property type="entry name" value="Galactosyl_T"/>
    <property type="match status" value="1"/>
</dbReference>
<protein>
    <recommendedName>
        <fullName evidence="10">Hexosyltransferase</fullName>
        <ecNumber evidence="10">2.4.1.-</ecNumber>
    </recommendedName>
</protein>
<proteinExistence type="inferred from homology"/>
<dbReference type="PANTHER" id="PTHR11214:SF379">
    <property type="entry name" value="HEXOSYLTRANSFERASE-RELATED"/>
    <property type="match status" value="1"/>
</dbReference>
<dbReference type="VEuPathDB" id="VectorBase:PPAPM1_010296"/>
<evidence type="ECO:0000256" key="9">
    <source>
        <dbReference type="ARBA" id="ARBA00023136"/>
    </source>
</evidence>
<dbReference type="Gene3D" id="3.90.550.50">
    <property type="match status" value="1"/>
</dbReference>
<keyword evidence="7" id="KW-1133">Transmembrane helix</keyword>
<keyword evidence="9" id="KW-0472">Membrane</keyword>
<evidence type="ECO:0000256" key="5">
    <source>
        <dbReference type="ARBA" id="ARBA00022692"/>
    </source>
</evidence>
<dbReference type="GO" id="GO:0006493">
    <property type="term" value="P:protein O-linked glycosylation"/>
    <property type="evidence" value="ECO:0007669"/>
    <property type="project" value="TreeGrafter"/>
</dbReference>
<evidence type="ECO:0000256" key="3">
    <source>
        <dbReference type="ARBA" id="ARBA00022676"/>
    </source>
</evidence>
<dbReference type="EC" id="2.4.1.-" evidence="10"/>
<evidence type="ECO:0000256" key="6">
    <source>
        <dbReference type="ARBA" id="ARBA00022968"/>
    </source>
</evidence>
<sequence>MKDDELIASAPQKTTENLQVLSETYTVEVTEPYVMPTTSSDVDDITSLQQKIDYLLSDNFLSEWMQSLSSSLFKLEGTATEDFYEPGFSDPNAMLCPEMGSTLQVFIFVTSAPDHRKERQSIRETWGTIGNRSDVALGFVVGATHNRTLEYKLQRESLAKGDLIRTNSIDSYKNLTLKSLSMLEWTLTYCPMTQFVLKTDDDMFLNMRLLLNFHGNTSERY</sequence>
<keyword evidence="5" id="KW-0812">Transmembrane</keyword>
<keyword evidence="12" id="KW-1185">Reference proteome</keyword>
<evidence type="ECO:0000256" key="8">
    <source>
        <dbReference type="ARBA" id="ARBA00023034"/>
    </source>
</evidence>
<dbReference type="EMBL" id="AJVK01021603">
    <property type="status" value="NOT_ANNOTATED_CDS"/>
    <property type="molecule type" value="Genomic_DNA"/>
</dbReference>
<dbReference type="GO" id="GO:0000139">
    <property type="term" value="C:Golgi membrane"/>
    <property type="evidence" value="ECO:0007669"/>
    <property type="project" value="UniProtKB-SubCell"/>
</dbReference>
<evidence type="ECO:0000313" key="11">
    <source>
        <dbReference type="EnsemblMetazoa" id="PPAI000934-PA"/>
    </source>
</evidence>
<keyword evidence="4" id="KW-0808">Transferase</keyword>
<dbReference type="GO" id="GO:0016758">
    <property type="term" value="F:hexosyltransferase activity"/>
    <property type="evidence" value="ECO:0007669"/>
    <property type="project" value="InterPro"/>
</dbReference>
<comment type="similarity">
    <text evidence="2 10">Belongs to the glycosyltransferase 31 family.</text>
</comment>
<keyword evidence="8 10" id="KW-0333">Golgi apparatus</keyword>
<evidence type="ECO:0000256" key="7">
    <source>
        <dbReference type="ARBA" id="ARBA00022989"/>
    </source>
</evidence>
<evidence type="ECO:0000256" key="4">
    <source>
        <dbReference type="ARBA" id="ARBA00022679"/>
    </source>
</evidence>
<reference evidence="11" key="1">
    <citation type="submission" date="2022-08" db="UniProtKB">
        <authorList>
            <consortium name="EnsemblMetazoa"/>
        </authorList>
    </citation>
    <scope>IDENTIFICATION</scope>
    <source>
        <strain evidence="11">Israel</strain>
    </source>
</reference>
<keyword evidence="3 10" id="KW-0328">Glycosyltransferase</keyword>
<dbReference type="InterPro" id="IPR002659">
    <property type="entry name" value="Glyco_trans_31"/>
</dbReference>
<evidence type="ECO:0000256" key="10">
    <source>
        <dbReference type="RuleBase" id="RU363063"/>
    </source>
</evidence>
<dbReference type="Proteomes" id="UP000092462">
    <property type="component" value="Unassembled WGS sequence"/>
</dbReference>
<dbReference type="AlphaFoldDB" id="A0A1B0D0R2"/>
<dbReference type="VEuPathDB" id="VectorBase:PPAI000934"/>